<feature type="transmembrane region" description="Helical" evidence="5">
    <location>
        <begin position="209"/>
        <end position="229"/>
    </location>
</feature>
<feature type="transmembrane region" description="Helical" evidence="5">
    <location>
        <begin position="134"/>
        <end position="155"/>
    </location>
</feature>
<evidence type="ECO:0000313" key="6">
    <source>
        <dbReference type="EMBL" id="KAK7504039.1"/>
    </source>
</evidence>
<evidence type="ECO:0000256" key="2">
    <source>
        <dbReference type="ARBA" id="ARBA00022692"/>
    </source>
</evidence>
<reference evidence="6 7" key="1">
    <citation type="journal article" date="2023" name="Sci. Data">
        <title>Genome assembly of the Korean intertidal mud-creeper Batillaria attramentaria.</title>
        <authorList>
            <person name="Patra A.K."/>
            <person name="Ho P.T."/>
            <person name="Jun S."/>
            <person name="Lee S.J."/>
            <person name="Kim Y."/>
            <person name="Won Y.J."/>
        </authorList>
    </citation>
    <scope>NUCLEOTIDE SEQUENCE [LARGE SCALE GENOMIC DNA]</scope>
    <source>
        <strain evidence="6">Wonlab-2016</strain>
    </source>
</reference>
<proteinExistence type="predicted"/>
<feature type="transmembrane region" description="Helical" evidence="5">
    <location>
        <begin position="249"/>
        <end position="269"/>
    </location>
</feature>
<dbReference type="GO" id="GO:0016020">
    <property type="term" value="C:membrane"/>
    <property type="evidence" value="ECO:0007669"/>
    <property type="project" value="UniProtKB-SubCell"/>
</dbReference>
<protein>
    <submittedName>
        <fullName evidence="6">Uncharacterized protein</fullName>
    </submittedName>
</protein>
<feature type="non-terminal residue" evidence="6">
    <location>
        <position position="1"/>
    </location>
</feature>
<keyword evidence="7" id="KW-1185">Reference proteome</keyword>
<name>A0ABD0LYC4_9CAEN</name>
<evidence type="ECO:0000256" key="1">
    <source>
        <dbReference type="ARBA" id="ARBA00004141"/>
    </source>
</evidence>
<dbReference type="EMBL" id="JACVVK020000017">
    <property type="protein sequence ID" value="KAK7504039.1"/>
    <property type="molecule type" value="Genomic_DNA"/>
</dbReference>
<dbReference type="PANTHER" id="PTHR23423">
    <property type="entry name" value="ORGANIC SOLUTE TRANSPORTER-RELATED"/>
    <property type="match status" value="1"/>
</dbReference>
<feature type="transmembrane region" description="Helical" evidence="5">
    <location>
        <begin position="37"/>
        <end position="61"/>
    </location>
</feature>
<dbReference type="AlphaFoldDB" id="A0ABD0LYC4"/>
<sequence length="363" mass="41069">FVKMVRPAHQKDARQNCSDILPFSADFYAVVGSETLYFIYVDVVLTLVVWLLFVEECYFVLRTYKHYNIAIKSIWLISIYPFSALLLLYFGDGRKLLARIHDSGFTLRTRPLCCCCICCPVLPPTWRSLTCVRALIFQTVILMPAIQFIAAVLWADEQYSPHGIDFTDSYIYLTTLKVFSTITAIYGVNALHESTRLHLRTFNTAAKRVALVLVQVCFNLQDAILMLVARFDVLGCQHGFSSHLQMLEWHHLVLVVEMFLLSVFARLYYRQPLRLDAVLENRPGDIPVIYSSQVTKDHTLGNGWNGASNPVLNVNADRVVIFALDPKPSCTLTAGGDFCSDLDTYDTVETVEKATAQNDVTLV</sequence>
<comment type="caution">
    <text evidence="6">The sequence shown here is derived from an EMBL/GenBank/DDBJ whole genome shotgun (WGS) entry which is preliminary data.</text>
</comment>
<organism evidence="6 7">
    <name type="scientific">Batillaria attramentaria</name>
    <dbReference type="NCBI Taxonomy" id="370345"/>
    <lineage>
        <taxon>Eukaryota</taxon>
        <taxon>Metazoa</taxon>
        <taxon>Spiralia</taxon>
        <taxon>Lophotrochozoa</taxon>
        <taxon>Mollusca</taxon>
        <taxon>Gastropoda</taxon>
        <taxon>Caenogastropoda</taxon>
        <taxon>Sorbeoconcha</taxon>
        <taxon>Cerithioidea</taxon>
        <taxon>Batillariidae</taxon>
        <taxon>Batillaria</taxon>
    </lineage>
</organism>
<dbReference type="Proteomes" id="UP001519460">
    <property type="component" value="Unassembled WGS sequence"/>
</dbReference>
<evidence type="ECO:0000256" key="5">
    <source>
        <dbReference type="SAM" id="Phobius"/>
    </source>
</evidence>
<dbReference type="Pfam" id="PF03619">
    <property type="entry name" value="Solute_trans_a"/>
    <property type="match status" value="1"/>
</dbReference>
<gene>
    <name evidence="6" type="ORF">BaRGS_00004771</name>
</gene>
<keyword evidence="4 5" id="KW-0472">Membrane</keyword>
<evidence type="ECO:0000313" key="7">
    <source>
        <dbReference type="Proteomes" id="UP001519460"/>
    </source>
</evidence>
<evidence type="ECO:0000256" key="4">
    <source>
        <dbReference type="ARBA" id="ARBA00023136"/>
    </source>
</evidence>
<dbReference type="InterPro" id="IPR005178">
    <property type="entry name" value="Ostalpha/TMEM184C"/>
</dbReference>
<dbReference type="SMART" id="SM01417">
    <property type="entry name" value="Solute_trans_a"/>
    <property type="match status" value="1"/>
</dbReference>
<comment type="subcellular location">
    <subcellularLocation>
        <location evidence="1">Membrane</location>
        <topology evidence="1">Multi-pass membrane protein</topology>
    </subcellularLocation>
</comment>
<feature type="transmembrane region" description="Helical" evidence="5">
    <location>
        <begin position="73"/>
        <end position="91"/>
    </location>
</feature>
<feature type="transmembrane region" description="Helical" evidence="5">
    <location>
        <begin position="170"/>
        <end position="188"/>
    </location>
</feature>
<accession>A0ABD0LYC4</accession>
<keyword evidence="2 5" id="KW-0812">Transmembrane</keyword>
<evidence type="ECO:0000256" key="3">
    <source>
        <dbReference type="ARBA" id="ARBA00022989"/>
    </source>
</evidence>
<keyword evidence="3 5" id="KW-1133">Transmembrane helix</keyword>